<dbReference type="PROSITE" id="PS50109">
    <property type="entry name" value="HIS_KIN"/>
    <property type="match status" value="1"/>
</dbReference>
<keyword evidence="5" id="KW-0808">Transferase</keyword>
<keyword evidence="7" id="KW-0418">Kinase</keyword>
<evidence type="ECO:0000256" key="3">
    <source>
        <dbReference type="ARBA" id="ARBA00012438"/>
    </source>
</evidence>
<keyword evidence="8 12" id="KW-1133">Transmembrane helix</keyword>
<evidence type="ECO:0000256" key="4">
    <source>
        <dbReference type="ARBA" id="ARBA00022553"/>
    </source>
</evidence>
<evidence type="ECO:0000256" key="5">
    <source>
        <dbReference type="ARBA" id="ARBA00022679"/>
    </source>
</evidence>
<feature type="domain" description="Histidine kinase" evidence="13">
    <location>
        <begin position="242"/>
        <end position="454"/>
    </location>
</feature>
<evidence type="ECO:0000256" key="2">
    <source>
        <dbReference type="ARBA" id="ARBA00004236"/>
    </source>
</evidence>
<dbReference type="InterPro" id="IPR036890">
    <property type="entry name" value="HATPase_C_sf"/>
</dbReference>
<keyword evidence="6 12" id="KW-0812">Transmembrane</keyword>
<accession>A0ABP6QHN4</accession>
<evidence type="ECO:0000256" key="12">
    <source>
        <dbReference type="SAM" id="Phobius"/>
    </source>
</evidence>
<dbReference type="EC" id="2.7.13.3" evidence="3"/>
<evidence type="ECO:0000259" key="13">
    <source>
        <dbReference type="PROSITE" id="PS50109"/>
    </source>
</evidence>
<dbReference type="Gene3D" id="3.30.565.10">
    <property type="entry name" value="Histidine kinase-like ATPase, C-terminal domain"/>
    <property type="match status" value="1"/>
</dbReference>
<protein>
    <recommendedName>
        <fullName evidence="3">histidine kinase</fullName>
        <ecNumber evidence="3">2.7.13.3</ecNumber>
    </recommendedName>
</protein>
<dbReference type="PANTHER" id="PTHR45436:SF5">
    <property type="entry name" value="SENSOR HISTIDINE KINASE TRCS"/>
    <property type="match status" value="1"/>
</dbReference>
<dbReference type="SUPFAM" id="SSF55874">
    <property type="entry name" value="ATPase domain of HSP90 chaperone/DNA topoisomerase II/histidine kinase"/>
    <property type="match status" value="1"/>
</dbReference>
<keyword evidence="4" id="KW-0597">Phosphoprotein</keyword>
<dbReference type="SUPFAM" id="SSF47384">
    <property type="entry name" value="Homodimeric domain of signal transducing histidine kinase"/>
    <property type="match status" value="1"/>
</dbReference>
<dbReference type="Proteomes" id="UP001501237">
    <property type="component" value="Unassembled WGS sequence"/>
</dbReference>
<sequence length="471" mass="49686">MRLSTRFAVCVAVLVPVLVALSGLLVLRLAVDDLASERDRHLADRLRALVPIATTYGQQSRRPRGAGEVLQERISAAATGDGGVWIEPARSKPMIVGTVPADLPAPSATPATSPDGVWRYATTPLGADGRLGRLWVFVPESPLAAQVSHLRGQLLLATLLAAAVGAVAGFGLGRIAVRPLSGLRRQAAEVDLRPGGSRLSTASGVTEIDDLARLVNDLLDRRDRAVLRTGEALETARAFAATAAHELRTPLTSMSANIGLLSHPNLSPEDHKEIVIDLDGEQARMQRLITMLRQLARGELLAPESFVEVDLAAVAGLAAEDAQRRHPDAVIVADLPEQRIVLGWSEGLRLVVDNLLDNAAIHGAGPGGGARVDLTVDHDGTSVLLRVRDHGPGIPADRHHQVFDRFSRRGGSPGSGLGMTLVRQQAVLHGGTAEIEPAPPGGGASILVRLPTSGRPSDPAGTLSWLASHER</sequence>
<evidence type="ECO:0000256" key="9">
    <source>
        <dbReference type="ARBA" id="ARBA00023012"/>
    </source>
</evidence>
<dbReference type="CDD" id="cd00082">
    <property type="entry name" value="HisKA"/>
    <property type="match status" value="1"/>
</dbReference>
<proteinExistence type="predicted"/>
<keyword evidence="10 12" id="KW-0472">Membrane</keyword>
<comment type="subcellular location">
    <subcellularLocation>
        <location evidence="2">Cell membrane</location>
    </subcellularLocation>
</comment>
<dbReference type="InterPro" id="IPR005467">
    <property type="entry name" value="His_kinase_dom"/>
</dbReference>
<keyword evidence="9" id="KW-0902">Two-component regulatory system</keyword>
<evidence type="ECO:0000256" key="6">
    <source>
        <dbReference type="ARBA" id="ARBA00022692"/>
    </source>
</evidence>
<dbReference type="InterPro" id="IPR003594">
    <property type="entry name" value="HATPase_dom"/>
</dbReference>
<feature type="region of interest" description="Disordered" evidence="11">
    <location>
        <begin position="450"/>
        <end position="471"/>
    </location>
</feature>
<comment type="catalytic activity">
    <reaction evidence="1">
        <text>ATP + protein L-histidine = ADP + protein N-phospho-L-histidine.</text>
        <dbReference type="EC" id="2.7.13.3"/>
    </reaction>
</comment>
<dbReference type="Gene3D" id="6.10.340.10">
    <property type="match status" value="1"/>
</dbReference>
<dbReference type="InterPro" id="IPR036097">
    <property type="entry name" value="HisK_dim/P_sf"/>
</dbReference>
<evidence type="ECO:0000256" key="7">
    <source>
        <dbReference type="ARBA" id="ARBA00022777"/>
    </source>
</evidence>
<evidence type="ECO:0000313" key="14">
    <source>
        <dbReference type="EMBL" id="GAA3231598.1"/>
    </source>
</evidence>
<evidence type="ECO:0000313" key="15">
    <source>
        <dbReference type="Proteomes" id="UP001501237"/>
    </source>
</evidence>
<dbReference type="SMART" id="SM00388">
    <property type="entry name" value="HisKA"/>
    <property type="match status" value="1"/>
</dbReference>
<evidence type="ECO:0000256" key="1">
    <source>
        <dbReference type="ARBA" id="ARBA00000085"/>
    </source>
</evidence>
<keyword evidence="15" id="KW-1185">Reference proteome</keyword>
<comment type="caution">
    <text evidence="14">The sequence shown here is derived from an EMBL/GenBank/DDBJ whole genome shotgun (WGS) entry which is preliminary data.</text>
</comment>
<organism evidence="14 15">
    <name type="scientific">Actinocorallia longicatena</name>
    <dbReference type="NCBI Taxonomy" id="111803"/>
    <lineage>
        <taxon>Bacteria</taxon>
        <taxon>Bacillati</taxon>
        <taxon>Actinomycetota</taxon>
        <taxon>Actinomycetes</taxon>
        <taxon>Streptosporangiales</taxon>
        <taxon>Thermomonosporaceae</taxon>
        <taxon>Actinocorallia</taxon>
    </lineage>
</organism>
<dbReference type="InterPro" id="IPR003661">
    <property type="entry name" value="HisK_dim/P_dom"/>
</dbReference>
<evidence type="ECO:0000256" key="10">
    <source>
        <dbReference type="ARBA" id="ARBA00023136"/>
    </source>
</evidence>
<gene>
    <name evidence="14" type="ORF">GCM10010468_62750</name>
</gene>
<dbReference type="SMART" id="SM00387">
    <property type="entry name" value="HATPase_c"/>
    <property type="match status" value="1"/>
</dbReference>
<dbReference type="CDD" id="cd00075">
    <property type="entry name" value="HATPase"/>
    <property type="match status" value="1"/>
</dbReference>
<dbReference type="EMBL" id="BAAAUV010000022">
    <property type="protein sequence ID" value="GAA3231598.1"/>
    <property type="molecule type" value="Genomic_DNA"/>
</dbReference>
<evidence type="ECO:0000256" key="8">
    <source>
        <dbReference type="ARBA" id="ARBA00022989"/>
    </source>
</evidence>
<dbReference type="PANTHER" id="PTHR45436">
    <property type="entry name" value="SENSOR HISTIDINE KINASE YKOH"/>
    <property type="match status" value="1"/>
</dbReference>
<dbReference type="InterPro" id="IPR050428">
    <property type="entry name" value="TCS_sensor_his_kinase"/>
</dbReference>
<evidence type="ECO:0000256" key="11">
    <source>
        <dbReference type="SAM" id="MobiDB-lite"/>
    </source>
</evidence>
<dbReference type="Gene3D" id="1.10.287.130">
    <property type="match status" value="1"/>
</dbReference>
<dbReference type="PRINTS" id="PR00344">
    <property type="entry name" value="BCTRLSENSOR"/>
</dbReference>
<reference evidence="15" key="1">
    <citation type="journal article" date="2019" name="Int. J. Syst. Evol. Microbiol.">
        <title>The Global Catalogue of Microorganisms (GCM) 10K type strain sequencing project: providing services to taxonomists for standard genome sequencing and annotation.</title>
        <authorList>
            <consortium name="The Broad Institute Genomics Platform"/>
            <consortium name="The Broad Institute Genome Sequencing Center for Infectious Disease"/>
            <person name="Wu L."/>
            <person name="Ma J."/>
        </authorList>
    </citation>
    <scope>NUCLEOTIDE SEQUENCE [LARGE SCALE GENOMIC DNA]</scope>
    <source>
        <strain evidence="15">JCM 9377</strain>
    </source>
</reference>
<dbReference type="RefSeq" id="WP_344835519.1">
    <property type="nucleotide sequence ID" value="NZ_BAAAUV010000022.1"/>
</dbReference>
<feature type="transmembrane region" description="Helical" evidence="12">
    <location>
        <begin position="154"/>
        <end position="177"/>
    </location>
</feature>
<dbReference type="InterPro" id="IPR004358">
    <property type="entry name" value="Sig_transdc_His_kin-like_C"/>
</dbReference>
<dbReference type="Pfam" id="PF00512">
    <property type="entry name" value="HisKA"/>
    <property type="match status" value="1"/>
</dbReference>
<dbReference type="Pfam" id="PF02518">
    <property type="entry name" value="HATPase_c"/>
    <property type="match status" value="1"/>
</dbReference>
<name>A0ABP6QHN4_9ACTN</name>